<dbReference type="GO" id="GO:0005743">
    <property type="term" value="C:mitochondrial inner membrane"/>
    <property type="evidence" value="ECO:0007669"/>
    <property type="project" value="UniProtKB-SubCell"/>
</dbReference>
<evidence type="ECO:0000313" key="12">
    <source>
        <dbReference type="EMBL" id="JAC58135.1"/>
    </source>
</evidence>
<evidence type="ECO:0000256" key="9">
    <source>
        <dbReference type="ARBA" id="ARBA00023136"/>
    </source>
</evidence>
<comment type="subcellular location">
    <subcellularLocation>
        <location evidence="1">Mitochondrion inner membrane</location>
        <topology evidence="1">Multi-pass membrane protein</topology>
    </subcellularLocation>
</comment>
<proteinExistence type="inferred from homology"/>
<evidence type="ECO:0000256" key="3">
    <source>
        <dbReference type="ARBA" id="ARBA00022448"/>
    </source>
</evidence>
<keyword evidence="4 10" id="KW-0812">Transmembrane</keyword>
<dbReference type="SUPFAM" id="SSF103506">
    <property type="entry name" value="Mitochondrial carrier"/>
    <property type="match status" value="1"/>
</dbReference>
<name>A0A034WV98_BACDO</name>
<evidence type="ECO:0000256" key="1">
    <source>
        <dbReference type="ARBA" id="ARBA00004448"/>
    </source>
</evidence>
<accession>A0A034WV98</accession>
<evidence type="ECO:0000256" key="6">
    <source>
        <dbReference type="ARBA" id="ARBA00022792"/>
    </source>
</evidence>
<dbReference type="InterPro" id="IPR051508">
    <property type="entry name" value="Mito_Carrier_Antiporter"/>
</dbReference>
<keyword evidence="3 11" id="KW-0813">Transport</keyword>
<keyword evidence="5" id="KW-0677">Repeat</keyword>
<dbReference type="PANTHER" id="PTHR45928:SF1">
    <property type="entry name" value="RE38146P"/>
    <property type="match status" value="1"/>
</dbReference>
<reference evidence="12" key="1">
    <citation type="journal article" date="2014" name="BMC Genomics">
        <title>Characterizing the developmental transcriptome of the oriental fruit fly, Bactrocera dorsalis (Diptera: Tephritidae) through comparative genomic analysis with Drosophila melanogaster utilizing modENCODE datasets.</title>
        <authorList>
            <person name="Geib S.M."/>
            <person name="Calla B."/>
            <person name="Hall B."/>
            <person name="Hou S."/>
            <person name="Manoukis N.C."/>
        </authorList>
    </citation>
    <scope>NUCLEOTIDE SEQUENCE</scope>
    <source>
        <strain evidence="12">Punador</strain>
    </source>
</reference>
<evidence type="ECO:0000256" key="7">
    <source>
        <dbReference type="ARBA" id="ARBA00022989"/>
    </source>
</evidence>
<gene>
    <name evidence="12" type="primary">S2535</name>
</gene>
<dbReference type="AlphaFoldDB" id="A0A034WV98"/>
<evidence type="ECO:0000256" key="8">
    <source>
        <dbReference type="ARBA" id="ARBA00023128"/>
    </source>
</evidence>
<dbReference type="EMBL" id="GAKP01000817">
    <property type="protein sequence ID" value="JAC58135.1"/>
    <property type="molecule type" value="Transcribed_RNA"/>
</dbReference>
<dbReference type="Pfam" id="PF00153">
    <property type="entry name" value="Mito_carr"/>
    <property type="match status" value="3"/>
</dbReference>
<dbReference type="PANTHER" id="PTHR45928">
    <property type="entry name" value="RE38146P"/>
    <property type="match status" value="1"/>
</dbReference>
<dbReference type="PROSITE" id="PS50920">
    <property type="entry name" value="SOLCAR"/>
    <property type="match status" value="3"/>
</dbReference>
<sequence length="300" mass="32753">MSPAYFVAGGVASVGAIFFTNPVEIVKIRMQLQGELAAPGTYVVPYRNTIHALVTIVKNEGWTGLQKGLVPAMHFQFILNSIRIGFYHTAVRNQWTSNESGGESFGKNLLLAISAGAVGAYLSSPFFMIKTQMQSEAPKKVAVGYQHHHTGMYNAMRKIYEKNGIAGLWRGSFACIPRVTVASGAQIATFAEMKTLLHEHNLVVQPSLNTVCGGFLAGLVVSITITPPDVIATRLYNQGVDAQGKGLFYNGWSDCASKILRIEGISGLYKGFWTTYVRLTPQSILALLFFEELIALKNKL</sequence>
<keyword evidence="8" id="KW-0496">Mitochondrion</keyword>
<dbReference type="OrthoDB" id="6703404at2759"/>
<dbReference type="InterPro" id="IPR018108">
    <property type="entry name" value="MCP_transmembrane"/>
</dbReference>
<feature type="repeat" description="Solcar" evidence="10">
    <location>
        <begin position="205"/>
        <end position="296"/>
    </location>
</feature>
<evidence type="ECO:0000256" key="5">
    <source>
        <dbReference type="ARBA" id="ARBA00022737"/>
    </source>
</evidence>
<keyword evidence="9 10" id="KW-0472">Membrane</keyword>
<comment type="similarity">
    <text evidence="2 11">Belongs to the mitochondrial carrier (TC 2.A.29) family.</text>
</comment>
<protein>
    <submittedName>
        <fullName evidence="12">Solute carrier family 25 member 35</fullName>
    </submittedName>
</protein>
<evidence type="ECO:0000256" key="4">
    <source>
        <dbReference type="ARBA" id="ARBA00022692"/>
    </source>
</evidence>
<feature type="repeat" description="Solcar" evidence="10">
    <location>
        <begin position="103"/>
        <end position="196"/>
    </location>
</feature>
<evidence type="ECO:0000256" key="2">
    <source>
        <dbReference type="ARBA" id="ARBA00006375"/>
    </source>
</evidence>
<feature type="repeat" description="Solcar" evidence="10">
    <location>
        <begin position="1"/>
        <end position="93"/>
    </location>
</feature>
<dbReference type="Gene3D" id="1.50.40.10">
    <property type="entry name" value="Mitochondrial carrier domain"/>
    <property type="match status" value="1"/>
</dbReference>
<dbReference type="InterPro" id="IPR023395">
    <property type="entry name" value="MCP_dom_sf"/>
</dbReference>
<keyword evidence="7" id="KW-1133">Transmembrane helix</keyword>
<evidence type="ECO:0000256" key="10">
    <source>
        <dbReference type="PROSITE-ProRule" id="PRU00282"/>
    </source>
</evidence>
<keyword evidence="6" id="KW-0999">Mitochondrion inner membrane</keyword>
<organism evidence="12">
    <name type="scientific">Bactrocera dorsalis</name>
    <name type="common">Oriental fruit fly</name>
    <name type="synonym">Dacus dorsalis</name>
    <dbReference type="NCBI Taxonomy" id="27457"/>
    <lineage>
        <taxon>Eukaryota</taxon>
        <taxon>Metazoa</taxon>
        <taxon>Ecdysozoa</taxon>
        <taxon>Arthropoda</taxon>
        <taxon>Hexapoda</taxon>
        <taxon>Insecta</taxon>
        <taxon>Pterygota</taxon>
        <taxon>Neoptera</taxon>
        <taxon>Endopterygota</taxon>
        <taxon>Diptera</taxon>
        <taxon>Brachycera</taxon>
        <taxon>Muscomorpha</taxon>
        <taxon>Tephritoidea</taxon>
        <taxon>Tephritidae</taxon>
        <taxon>Bactrocera</taxon>
        <taxon>Bactrocera</taxon>
    </lineage>
</organism>
<evidence type="ECO:0000256" key="11">
    <source>
        <dbReference type="RuleBase" id="RU000488"/>
    </source>
</evidence>